<dbReference type="InterPro" id="IPR052171">
    <property type="entry name" value="NHEJ_LigD"/>
</dbReference>
<protein>
    <recommendedName>
        <fullName evidence="1">DNA ligase D polymerase domain-containing protein</fullName>
    </recommendedName>
</protein>
<dbReference type="PANTHER" id="PTHR42705">
    <property type="entry name" value="BIFUNCTIONAL NON-HOMOLOGOUS END JOINING PROTEIN LIGD"/>
    <property type="match status" value="1"/>
</dbReference>
<comment type="caution">
    <text evidence="2">The sequence shown here is derived from an EMBL/GenBank/DDBJ whole genome shotgun (WGS) entry which is preliminary data.</text>
</comment>
<evidence type="ECO:0000259" key="1">
    <source>
        <dbReference type="Pfam" id="PF21686"/>
    </source>
</evidence>
<evidence type="ECO:0000313" key="3">
    <source>
        <dbReference type="Proteomes" id="UP000187338"/>
    </source>
</evidence>
<keyword evidence="3" id="KW-1185">Reference proteome</keyword>
<organism evidence="2 3">
    <name type="scientific">Carboxydothermus islandicus</name>
    <dbReference type="NCBI Taxonomy" id="661089"/>
    <lineage>
        <taxon>Bacteria</taxon>
        <taxon>Bacillati</taxon>
        <taxon>Bacillota</taxon>
        <taxon>Clostridia</taxon>
        <taxon>Thermoanaerobacterales</taxon>
        <taxon>Thermoanaerobacteraceae</taxon>
        <taxon>Carboxydothermus</taxon>
    </lineage>
</organism>
<dbReference type="AlphaFoldDB" id="A0A1L8D2C3"/>
<dbReference type="STRING" id="661089.ciss_12650"/>
<dbReference type="Proteomes" id="UP000187338">
    <property type="component" value="Unassembled WGS sequence"/>
</dbReference>
<dbReference type="CDD" id="cd04861">
    <property type="entry name" value="LigD_Pol_like"/>
    <property type="match status" value="1"/>
</dbReference>
<proteinExistence type="predicted"/>
<gene>
    <name evidence="2" type="ORF">ciss_12650</name>
</gene>
<dbReference type="InterPro" id="IPR014145">
    <property type="entry name" value="LigD_pol_dom"/>
</dbReference>
<dbReference type="EMBL" id="BDJL01000038">
    <property type="protein sequence ID" value="GAV25332.1"/>
    <property type="molecule type" value="Genomic_DNA"/>
</dbReference>
<feature type="domain" description="DNA ligase D polymerase" evidence="1">
    <location>
        <begin position="15"/>
        <end position="263"/>
    </location>
</feature>
<dbReference type="RefSeq" id="WP_077177487.1">
    <property type="nucleotide sequence ID" value="NZ_BDJL01000038.1"/>
</dbReference>
<dbReference type="Gene3D" id="3.90.920.10">
    <property type="entry name" value="DNA primase, PRIM domain"/>
    <property type="match status" value="1"/>
</dbReference>
<dbReference type="OrthoDB" id="9802472at2"/>
<dbReference type="Pfam" id="PF21686">
    <property type="entry name" value="LigD_Prim-Pol"/>
    <property type="match status" value="1"/>
</dbReference>
<sequence length="279" mass="32125">MVKDLVYPEGIYLDEIIAYYSKTWEYLRPYLQGRPFFVKFYPEGVGRESYYVRGKIAHAPGALVYHEKRINEKTSLLVEDFPTLKWLIEQGCIEMHGLLAKAGQERFPDLLLFDLDPFPPSGFRECVEVALLIREVLNSYGLEGYPKTSGLMGLHILVPVIPRYKNETLVNIAKFIGSLVEKAHPQRVALQDYRAEREGKVYLDYSHNRYGKTIILPYSIRAFAGAGVSTPLTWEEISSGKINPLDFNIKTIPQRLKKEGEVWDLFSRQYSLEDLLKLL</sequence>
<evidence type="ECO:0000313" key="2">
    <source>
        <dbReference type="EMBL" id="GAV25332.1"/>
    </source>
</evidence>
<accession>A0A1L8D2C3</accession>
<reference evidence="3" key="1">
    <citation type="submission" date="2016-12" db="EMBL/GenBank/DDBJ databases">
        <title>Draft Genome Sequences od Carboxydothermus pertinax and islandicus, Hydrogenogenic Carboxydotrophic Bacteria.</title>
        <authorList>
            <person name="Fukuyama Y."/>
            <person name="Ohmae K."/>
            <person name="Yoneda Y."/>
            <person name="Yoshida T."/>
            <person name="Sako Y."/>
        </authorList>
    </citation>
    <scope>NUCLEOTIDE SEQUENCE [LARGE SCALE GENOMIC DNA]</scope>
    <source>
        <strain evidence="3">SET</strain>
    </source>
</reference>
<dbReference type="PANTHER" id="PTHR42705:SF2">
    <property type="entry name" value="BIFUNCTIONAL NON-HOMOLOGOUS END JOINING PROTEIN LIGD"/>
    <property type="match status" value="1"/>
</dbReference>
<name>A0A1L8D2C3_9THEO</name>